<feature type="region of interest" description="Disordered" evidence="1">
    <location>
        <begin position="327"/>
        <end position="405"/>
    </location>
</feature>
<evidence type="ECO:0000313" key="4">
    <source>
        <dbReference type="Proteomes" id="UP000007015"/>
    </source>
</evidence>
<accession>B8BFM1</accession>
<evidence type="ECO:0000256" key="1">
    <source>
        <dbReference type="SAM" id="MobiDB-lite"/>
    </source>
</evidence>
<reference evidence="3 4" key="1">
    <citation type="journal article" date="2005" name="PLoS Biol.">
        <title>The genomes of Oryza sativa: a history of duplications.</title>
        <authorList>
            <person name="Yu J."/>
            <person name="Wang J."/>
            <person name="Lin W."/>
            <person name="Li S."/>
            <person name="Li H."/>
            <person name="Zhou J."/>
            <person name="Ni P."/>
            <person name="Dong W."/>
            <person name="Hu S."/>
            <person name="Zeng C."/>
            <person name="Zhang J."/>
            <person name="Zhang Y."/>
            <person name="Li R."/>
            <person name="Xu Z."/>
            <person name="Li S."/>
            <person name="Li X."/>
            <person name="Zheng H."/>
            <person name="Cong L."/>
            <person name="Lin L."/>
            <person name="Yin J."/>
            <person name="Geng J."/>
            <person name="Li G."/>
            <person name="Shi J."/>
            <person name="Liu J."/>
            <person name="Lv H."/>
            <person name="Li J."/>
            <person name="Wang J."/>
            <person name="Deng Y."/>
            <person name="Ran L."/>
            <person name="Shi X."/>
            <person name="Wang X."/>
            <person name="Wu Q."/>
            <person name="Li C."/>
            <person name="Ren X."/>
            <person name="Wang J."/>
            <person name="Wang X."/>
            <person name="Li D."/>
            <person name="Liu D."/>
            <person name="Zhang X."/>
            <person name="Ji Z."/>
            <person name="Zhao W."/>
            <person name="Sun Y."/>
            <person name="Zhang Z."/>
            <person name="Bao J."/>
            <person name="Han Y."/>
            <person name="Dong L."/>
            <person name="Ji J."/>
            <person name="Chen P."/>
            <person name="Wu S."/>
            <person name="Liu J."/>
            <person name="Xiao Y."/>
            <person name="Bu D."/>
            <person name="Tan J."/>
            <person name="Yang L."/>
            <person name="Ye C."/>
            <person name="Zhang J."/>
            <person name="Xu J."/>
            <person name="Zhou Y."/>
            <person name="Yu Y."/>
            <person name="Zhang B."/>
            <person name="Zhuang S."/>
            <person name="Wei H."/>
            <person name="Liu B."/>
            <person name="Lei M."/>
            <person name="Yu H."/>
            <person name="Li Y."/>
            <person name="Xu H."/>
            <person name="Wei S."/>
            <person name="He X."/>
            <person name="Fang L."/>
            <person name="Zhang Z."/>
            <person name="Zhang Y."/>
            <person name="Huang X."/>
            <person name="Su Z."/>
            <person name="Tong W."/>
            <person name="Li J."/>
            <person name="Tong Z."/>
            <person name="Li S."/>
            <person name="Ye J."/>
            <person name="Wang L."/>
            <person name="Fang L."/>
            <person name="Lei T."/>
            <person name="Chen C."/>
            <person name="Chen H."/>
            <person name="Xu Z."/>
            <person name="Li H."/>
            <person name="Huang H."/>
            <person name="Zhang F."/>
            <person name="Xu H."/>
            <person name="Li N."/>
            <person name="Zhao C."/>
            <person name="Li S."/>
            <person name="Dong L."/>
            <person name="Huang Y."/>
            <person name="Li L."/>
            <person name="Xi Y."/>
            <person name="Qi Q."/>
            <person name="Li W."/>
            <person name="Zhang B."/>
            <person name="Hu W."/>
            <person name="Zhang Y."/>
            <person name="Tian X."/>
            <person name="Jiao Y."/>
            <person name="Liang X."/>
            <person name="Jin J."/>
            <person name="Gao L."/>
            <person name="Zheng W."/>
            <person name="Hao B."/>
            <person name="Liu S."/>
            <person name="Wang W."/>
            <person name="Yuan L."/>
            <person name="Cao M."/>
            <person name="McDermott J."/>
            <person name="Samudrala R."/>
            <person name="Wang J."/>
            <person name="Wong G.K."/>
            <person name="Yang H."/>
        </authorList>
    </citation>
    <scope>NUCLEOTIDE SEQUENCE [LARGE SCALE GENOMIC DNA]</scope>
    <source>
        <strain evidence="4">cv. 93-11</strain>
    </source>
</reference>
<gene>
    <name evidence="3" type="ORF">OsI_32567</name>
</gene>
<dbReference type="AlphaFoldDB" id="B8BFM1"/>
<dbReference type="Pfam" id="PF03108">
    <property type="entry name" value="DBD_Tnp_Mut"/>
    <property type="match status" value="1"/>
</dbReference>
<proteinExistence type="predicted"/>
<organism evidence="3 4">
    <name type="scientific">Oryza sativa subsp. indica</name>
    <name type="common">Rice</name>
    <dbReference type="NCBI Taxonomy" id="39946"/>
    <lineage>
        <taxon>Eukaryota</taxon>
        <taxon>Viridiplantae</taxon>
        <taxon>Streptophyta</taxon>
        <taxon>Embryophyta</taxon>
        <taxon>Tracheophyta</taxon>
        <taxon>Spermatophyta</taxon>
        <taxon>Magnoliopsida</taxon>
        <taxon>Liliopsida</taxon>
        <taxon>Poales</taxon>
        <taxon>Poaceae</taxon>
        <taxon>BOP clade</taxon>
        <taxon>Oryzoideae</taxon>
        <taxon>Oryzeae</taxon>
        <taxon>Oryzinae</taxon>
        <taxon>Oryza</taxon>
        <taxon>Oryza sativa</taxon>
    </lineage>
</organism>
<dbReference type="Gramene" id="BGIOSGA032374-TA">
    <property type="protein sequence ID" value="BGIOSGA032374-PA"/>
    <property type="gene ID" value="BGIOSGA032374"/>
</dbReference>
<feature type="domain" description="Transposase MuDR plant" evidence="2">
    <location>
        <begin position="235"/>
        <end position="297"/>
    </location>
</feature>
<name>B8BFM1_ORYSI</name>
<feature type="compositionally biased region" description="Polar residues" evidence="1">
    <location>
        <begin position="330"/>
        <end position="342"/>
    </location>
</feature>
<dbReference type="InterPro" id="IPR004332">
    <property type="entry name" value="Transposase_MuDR"/>
</dbReference>
<dbReference type="HOGENOM" id="CLU_680405_0_0_1"/>
<protein>
    <recommendedName>
        <fullName evidence="2">Transposase MuDR plant domain-containing protein</fullName>
    </recommendedName>
</protein>
<sequence>MDPGDSAIGLDHSTLRKIEIKVTSYVTVLDGRKEYKRGSIVGLDVDPEYSIIEMERDIILKFGMIVDMSEHINVDVQQSQVIDESQVVDASNDLVEYENALADIFNGNDADELSNEPIFGVSAAGPPRVEEEEKEHYMEVGVDPDGDEPTGVNEAWRYFKKGKKVLDEQIFKGNEGRQEDQEMSKNHQICHDQEMSKNQQIHQDHGTNNVPGDEVVLDTAIVPHTSYDRDDPAIKAGCTFVDKSAFVLTIRQHAIKNEFETNIKHSNKDRYRAKCADPDCKWVVYAKRVLGDVMFMVWAGMKKAKDELHGTREQSFKMLWGKKKAAEPKQNFSDAASENTNSHARKKKKVSVTEIASSPATKRANIKRPAIKRSAATSPTEGITTVPTTKQTPTKKIATKRSLVS</sequence>
<keyword evidence="4" id="KW-1185">Reference proteome</keyword>
<dbReference type="OMA" id="EKEHYME"/>
<evidence type="ECO:0000313" key="3">
    <source>
        <dbReference type="EMBL" id="EEC66481.1"/>
    </source>
</evidence>
<dbReference type="Proteomes" id="UP000007015">
    <property type="component" value="Chromosome 10"/>
</dbReference>
<evidence type="ECO:0000259" key="2">
    <source>
        <dbReference type="Pfam" id="PF03108"/>
    </source>
</evidence>
<feature type="compositionally biased region" description="Low complexity" evidence="1">
    <location>
        <begin position="383"/>
        <end position="396"/>
    </location>
</feature>
<dbReference type="EMBL" id="CM000135">
    <property type="protein sequence ID" value="EEC66481.1"/>
    <property type="molecule type" value="Genomic_DNA"/>
</dbReference>